<keyword evidence="2" id="KW-1185">Reference proteome</keyword>
<dbReference type="AlphaFoldDB" id="A0A0L6VGL2"/>
<name>A0A0L6VGL2_9BASI</name>
<reference evidence="1 2" key="1">
    <citation type="submission" date="2015-08" db="EMBL/GenBank/DDBJ databases">
        <title>Next Generation Sequencing and Analysis of the Genome of Puccinia sorghi L Schw, the Causal Agent of Maize Common Rust.</title>
        <authorList>
            <person name="Rochi L."/>
            <person name="Burguener G."/>
            <person name="Darino M."/>
            <person name="Turjanski A."/>
            <person name="Kreff E."/>
            <person name="Dieguez M.J."/>
            <person name="Sacco F."/>
        </authorList>
    </citation>
    <scope>NUCLEOTIDE SEQUENCE [LARGE SCALE GENOMIC DNA]</scope>
    <source>
        <strain evidence="1 2">RO10H11247</strain>
    </source>
</reference>
<dbReference type="Proteomes" id="UP000037035">
    <property type="component" value="Unassembled WGS sequence"/>
</dbReference>
<evidence type="ECO:0000313" key="2">
    <source>
        <dbReference type="Proteomes" id="UP000037035"/>
    </source>
</evidence>
<proteinExistence type="predicted"/>
<comment type="caution">
    <text evidence="1">The sequence shown here is derived from an EMBL/GenBank/DDBJ whole genome shotgun (WGS) entry which is preliminary data.</text>
</comment>
<protein>
    <submittedName>
        <fullName evidence="1">Uncharacterized protein</fullName>
    </submittedName>
</protein>
<organism evidence="1 2">
    <name type="scientific">Puccinia sorghi</name>
    <dbReference type="NCBI Taxonomy" id="27349"/>
    <lineage>
        <taxon>Eukaryota</taxon>
        <taxon>Fungi</taxon>
        <taxon>Dikarya</taxon>
        <taxon>Basidiomycota</taxon>
        <taxon>Pucciniomycotina</taxon>
        <taxon>Pucciniomycetes</taxon>
        <taxon>Pucciniales</taxon>
        <taxon>Pucciniaceae</taxon>
        <taxon>Puccinia</taxon>
    </lineage>
</organism>
<accession>A0A0L6VGL2</accession>
<gene>
    <name evidence="1" type="ORF">VP01_1771g2</name>
</gene>
<dbReference type="EMBL" id="LAVV01006583">
    <property type="protein sequence ID" value="KNZ59260.1"/>
    <property type="molecule type" value="Genomic_DNA"/>
</dbReference>
<sequence>MIQKKGKGSGISRKEKKFQKKINACLFPLLIYNAQSCASLIDSICLTCLYALPHVENIVVLNLFWSSTSSNKIIKSLISLKSQKLSFKEKCIVKIINCSILLAGQGIGLKKRLGQHGVIKNKLPNMQSGTKVVEIIKWHWIWLMSKIFWEKKNSKSKFSLVGPSWPDGKKENYWVKFKNDRFLKSETLCEWENVKGCYICMQYPQGRTLDDQLHILGFTLTDLCSLLIFPEIIKTFSLINYSACDLLIVLITIICNGPVSDFPNHTNKTCPHLVRNPIELGLVGGIEFQNMNVFFSLKKKGGAKNTYQRPRSSCICSDYNSPLIIKFQNHLIDSSNLYFPAKFLFYKYSCWQSVAVLNVYVAGELGGKVFLYDQKIKTDNVCKSRGASVYSRMQCGGNLCRFPFCKHMTNAITCSFVDVTTVKSNVSIKVTYNHCLPFWGEMGRGDQRQVKLQHAATMKGGSSSRFLTINCPITQRKSGGSGVASVLLVIVAQCSQLTTHPDRFSKMKYKSTPDRRLMRTKDYEKQMYKRSITFRGGGWLSVIIVTKELKWNRRGRREWQARNQKKTCLVLKRTLSFGRKRRNPLSKKDTTLLIRCGWFATIIVVKKKTIEDKKDRNGGIDKKNNGLNQMKKIRAGCESSIFNRKESTGLECVIRNSQLLETEKGFKLGRSR</sequence>
<dbReference type="VEuPathDB" id="FungiDB:VP01_1771g2"/>
<evidence type="ECO:0000313" key="1">
    <source>
        <dbReference type="EMBL" id="KNZ59260.1"/>
    </source>
</evidence>